<evidence type="ECO:0000259" key="1">
    <source>
        <dbReference type="Pfam" id="PF19834"/>
    </source>
</evidence>
<protein>
    <recommendedName>
        <fullName evidence="1">DUF6314 domain-containing protein</fullName>
    </recommendedName>
</protein>
<sequence>MSMTPLDFLGRWTIKRRIEDALSGQDASFFGVAEISEQGDQWRYSETGQLQIVGAKPMTAERRYIWRTDAAGVDVFFEDGRFFHRIALASAANAAHWCDPDQYDVVYDFADWPVWQSVWIVTGPRKNYTMQSVYQPA</sequence>
<evidence type="ECO:0000313" key="2">
    <source>
        <dbReference type="EMBL" id="OJI95070.1"/>
    </source>
</evidence>
<dbReference type="Proteomes" id="UP000184514">
    <property type="component" value="Unassembled WGS sequence"/>
</dbReference>
<dbReference type="InterPro" id="IPR045632">
    <property type="entry name" value="DUF6314"/>
</dbReference>
<dbReference type="AlphaFoldDB" id="A0A1L9P0K6"/>
<dbReference type="STRING" id="696762.PFRI_06920"/>
<feature type="domain" description="DUF6314" evidence="1">
    <location>
        <begin position="8"/>
        <end position="135"/>
    </location>
</feature>
<dbReference type="Pfam" id="PF19834">
    <property type="entry name" value="DUF6314"/>
    <property type="match status" value="1"/>
</dbReference>
<reference evidence="2 3" key="1">
    <citation type="submission" date="2016-10" db="EMBL/GenBank/DDBJ databases">
        <title>Genome sequence of Planktotalea frisia SH6-1.</title>
        <authorList>
            <person name="Poehlein A."/>
            <person name="Bakenhus I."/>
            <person name="Voget S."/>
            <person name="Brinkhoff T."/>
            <person name="Simon M."/>
        </authorList>
    </citation>
    <scope>NUCLEOTIDE SEQUENCE [LARGE SCALE GENOMIC DNA]</scope>
    <source>
        <strain evidence="2 3">SH6-1</strain>
    </source>
</reference>
<name>A0A1L9P0K6_9RHOB</name>
<comment type="caution">
    <text evidence="2">The sequence shown here is derived from an EMBL/GenBank/DDBJ whole genome shotgun (WGS) entry which is preliminary data.</text>
</comment>
<dbReference type="RefSeq" id="WP_245812242.1">
    <property type="nucleotide sequence ID" value="NZ_MLCB01000060.1"/>
</dbReference>
<gene>
    <name evidence="2" type="ORF">PFRI_06920</name>
</gene>
<dbReference type="EMBL" id="MLCB01000060">
    <property type="protein sequence ID" value="OJI95070.1"/>
    <property type="molecule type" value="Genomic_DNA"/>
</dbReference>
<proteinExistence type="predicted"/>
<organism evidence="2 3">
    <name type="scientific">Planktotalea frisia</name>
    <dbReference type="NCBI Taxonomy" id="696762"/>
    <lineage>
        <taxon>Bacteria</taxon>
        <taxon>Pseudomonadati</taxon>
        <taxon>Pseudomonadota</taxon>
        <taxon>Alphaproteobacteria</taxon>
        <taxon>Rhodobacterales</taxon>
        <taxon>Paracoccaceae</taxon>
        <taxon>Planktotalea</taxon>
    </lineage>
</organism>
<accession>A0A1L9P0K6</accession>
<keyword evidence="3" id="KW-1185">Reference proteome</keyword>
<evidence type="ECO:0000313" key="3">
    <source>
        <dbReference type="Proteomes" id="UP000184514"/>
    </source>
</evidence>